<keyword evidence="7" id="KW-1185">Reference proteome</keyword>
<dbReference type="RefSeq" id="WP_183988116.1">
    <property type="nucleotide sequence ID" value="NZ_JACHHG010000011.1"/>
</dbReference>
<dbReference type="PROSITE" id="PS01081">
    <property type="entry name" value="HTH_TETR_1"/>
    <property type="match status" value="1"/>
</dbReference>
<keyword evidence="3" id="KW-0804">Transcription</keyword>
<evidence type="ECO:0000313" key="7">
    <source>
        <dbReference type="Proteomes" id="UP000569951"/>
    </source>
</evidence>
<dbReference type="InterPro" id="IPR050109">
    <property type="entry name" value="HTH-type_TetR-like_transc_reg"/>
</dbReference>
<dbReference type="Gene3D" id="1.10.357.10">
    <property type="entry name" value="Tetracycline Repressor, domain 2"/>
    <property type="match status" value="1"/>
</dbReference>
<name>A0A841I500_9DEIO</name>
<evidence type="ECO:0000259" key="5">
    <source>
        <dbReference type="PROSITE" id="PS50977"/>
    </source>
</evidence>
<dbReference type="Pfam" id="PF00440">
    <property type="entry name" value="TetR_N"/>
    <property type="match status" value="1"/>
</dbReference>
<dbReference type="GO" id="GO:0000976">
    <property type="term" value="F:transcription cis-regulatory region binding"/>
    <property type="evidence" value="ECO:0007669"/>
    <property type="project" value="TreeGrafter"/>
</dbReference>
<dbReference type="SUPFAM" id="SSF46689">
    <property type="entry name" value="Homeodomain-like"/>
    <property type="match status" value="1"/>
</dbReference>
<gene>
    <name evidence="6" type="ORF">HNR42_002800</name>
</gene>
<evidence type="ECO:0000313" key="6">
    <source>
        <dbReference type="EMBL" id="MBB6099359.1"/>
    </source>
</evidence>
<dbReference type="EMBL" id="JACHHG010000011">
    <property type="protein sequence ID" value="MBB6099359.1"/>
    <property type="molecule type" value="Genomic_DNA"/>
</dbReference>
<keyword evidence="1" id="KW-0805">Transcription regulation</keyword>
<dbReference type="GO" id="GO:0003700">
    <property type="term" value="F:DNA-binding transcription factor activity"/>
    <property type="evidence" value="ECO:0007669"/>
    <property type="project" value="TreeGrafter"/>
</dbReference>
<feature type="DNA-binding region" description="H-T-H motif" evidence="4">
    <location>
        <begin position="36"/>
        <end position="55"/>
    </location>
</feature>
<evidence type="ECO:0000256" key="2">
    <source>
        <dbReference type="ARBA" id="ARBA00023125"/>
    </source>
</evidence>
<comment type="caution">
    <text evidence="6">The sequence shown here is derived from an EMBL/GenBank/DDBJ whole genome shotgun (WGS) entry which is preliminary data.</text>
</comment>
<dbReference type="InterPro" id="IPR023772">
    <property type="entry name" value="DNA-bd_HTH_TetR-type_CS"/>
</dbReference>
<dbReference type="AlphaFoldDB" id="A0A841I500"/>
<reference evidence="6 7" key="1">
    <citation type="submission" date="2020-08" db="EMBL/GenBank/DDBJ databases">
        <title>Genomic Encyclopedia of Type Strains, Phase IV (KMG-IV): sequencing the most valuable type-strain genomes for metagenomic binning, comparative biology and taxonomic classification.</title>
        <authorList>
            <person name="Goeker M."/>
        </authorList>
    </citation>
    <scope>NUCLEOTIDE SEQUENCE [LARGE SCALE GENOMIC DNA]</scope>
    <source>
        <strain evidence="6 7">DSM 21458</strain>
    </source>
</reference>
<evidence type="ECO:0000256" key="1">
    <source>
        <dbReference type="ARBA" id="ARBA00023015"/>
    </source>
</evidence>
<accession>A0A841I500</accession>
<proteinExistence type="predicted"/>
<dbReference type="PANTHER" id="PTHR30055">
    <property type="entry name" value="HTH-TYPE TRANSCRIPTIONAL REGULATOR RUTR"/>
    <property type="match status" value="1"/>
</dbReference>
<dbReference type="PANTHER" id="PTHR30055:SF184">
    <property type="entry name" value="HTH-TYPE TRANSCRIPTIONAL REGULATOR ETHR"/>
    <property type="match status" value="1"/>
</dbReference>
<dbReference type="InterPro" id="IPR009057">
    <property type="entry name" value="Homeodomain-like_sf"/>
</dbReference>
<sequence>MPPTDPRKRLPSADRRQQILEASARLFVERGFEAVTVGDIAITLGISRPTVYSYFPSTESILDALLDARLHTLLNRLEPLLASQPKLPPGSAAPNLIAPVFRFLLEERDTLTLLHSGGGPVFRARQHDFLREVARRLPLDPALPAHDHPHLLLIITTLLDSLAYRAANDPAIHPAELAHALSSFVRGGVRELLEHEAN</sequence>
<dbReference type="PRINTS" id="PR00455">
    <property type="entry name" value="HTHTETR"/>
</dbReference>
<evidence type="ECO:0000256" key="4">
    <source>
        <dbReference type="PROSITE-ProRule" id="PRU00335"/>
    </source>
</evidence>
<keyword evidence="2 4" id="KW-0238">DNA-binding</keyword>
<dbReference type="FunFam" id="1.10.10.60:FF:000141">
    <property type="entry name" value="TetR family transcriptional regulator"/>
    <property type="match status" value="1"/>
</dbReference>
<feature type="domain" description="HTH tetR-type" evidence="5">
    <location>
        <begin position="13"/>
        <end position="73"/>
    </location>
</feature>
<dbReference type="InterPro" id="IPR001647">
    <property type="entry name" value="HTH_TetR"/>
</dbReference>
<dbReference type="Proteomes" id="UP000569951">
    <property type="component" value="Unassembled WGS sequence"/>
</dbReference>
<organism evidence="6 7">
    <name type="scientific">Deinobacterium chartae</name>
    <dbReference type="NCBI Taxonomy" id="521158"/>
    <lineage>
        <taxon>Bacteria</taxon>
        <taxon>Thermotogati</taxon>
        <taxon>Deinococcota</taxon>
        <taxon>Deinococci</taxon>
        <taxon>Deinococcales</taxon>
        <taxon>Deinococcaceae</taxon>
        <taxon>Deinobacterium</taxon>
    </lineage>
</organism>
<protein>
    <submittedName>
        <fullName evidence="6">AcrR family transcriptional regulator</fullName>
    </submittedName>
</protein>
<evidence type="ECO:0000256" key="3">
    <source>
        <dbReference type="ARBA" id="ARBA00023163"/>
    </source>
</evidence>
<dbReference type="PROSITE" id="PS50977">
    <property type="entry name" value="HTH_TETR_2"/>
    <property type="match status" value="1"/>
</dbReference>